<evidence type="ECO:0008006" key="4">
    <source>
        <dbReference type="Google" id="ProtNLM"/>
    </source>
</evidence>
<evidence type="ECO:0000313" key="2">
    <source>
        <dbReference type="EMBL" id="MCC8362418.1"/>
    </source>
</evidence>
<proteinExistence type="predicted"/>
<keyword evidence="1" id="KW-0732">Signal</keyword>
<evidence type="ECO:0000256" key="1">
    <source>
        <dbReference type="SAM" id="SignalP"/>
    </source>
</evidence>
<dbReference type="InterPro" id="IPR021719">
    <property type="entry name" value="Prot_inh_I78"/>
</dbReference>
<feature type="signal peptide" evidence="1">
    <location>
        <begin position="1"/>
        <end position="25"/>
    </location>
</feature>
<feature type="chain" id="PRO_5047252937" description="Peptidase inhibitor I78 family protein" evidence="1">
    <location>
        <begin position="26"/>
        <end position="104"/>
    </location>
</feature>
<dbReference type="Gene3D" id="3.30.10.10">
    <property type="entry name" value="Trypsin Inhibitor V, subunit A"/>
    <property type="match status" value="1"/>
</dbReference>
<protein>
    <recommendedName>
        <fullName evidence="4">Peptidase inhibitor I78 family protein</fullName>
    </recommendedName>
</protein>
<evidence type="ECO:0000313" key="3">
    <source>
        <dbReference type="Proteomes" id="UP001165293"/>
    </source>
</evidence>
<comment type="caution">
    <text evidence="2">The sequence shown here is derived from an EMBL/GenBank/DDBJ whole genome shotgun (WGS) entry which is preliminary data.</text>
</comment>
<dbReference type="EMBL" id="JAJGAK010000001">
    <property type="protein sequence ID" value="MCC8362418.1"/>
    <property type="molecule type" value="Genomic_DNA"/>
</dbReference>
<dbReference type="RefSeq" id="WP_230526021.1">
    <property type="nucleotide sequence ID" value="NZ_JAJGAK010000001.1"/>
</dbReference>
<gene>
    <name evidence="2" type="ORF">LK996_04945</name>
</gene>
<accession>A0ABS8JFP1</accession>
<name>A0ABS8JFP1_9GAMM</name>
<organism evidence="2 3">
    <name type="scientific">Noviluteimonas lactosilytica</name>
    <dbReference type="NCBI Taxonomy" id="2888523"/>
    <lineage>
        <taxon>Bacteria</taxon>
        <taxon>Pseudomonadati</taxon>
        <taxon>Pseudomonadota</taxon>
        <taxon>Gammaproteobacteria</taxon>
        <taxon>Lysobacterales</taxon>
        <taxon>Lysobacteraceae</taxon>
        <taxon>Noviluteimonas</taxon>
    </lineage>
</organism>
<dbReference type="Pfam" id="PF11720">
    <property type="entry name" value="Inhibitor_I78"/>
    <property type="match status" value="1"/>
</dbReference>
<dbReference type="PROSITE" id="PS51257">
    <property type="entry name" value="PROKAR_LIPOPROTEIN"/>
    <property type="match status" value="1"/>
</dbReference>
<dbReference type="Proteomes" id="UP001165293">
    <property type="component" value="Unassembled WGS sequence"/>
</dbReference>
<reference evidence="2" key="1">
    <citation type="submission" date="2021-10" db="EMBL/GenBank/DDBJ databases">
        <authorList>
            <person name="Lyu M."/>
            <person name="Wang X."/>
            <person name="Meng X."/>
            <person name="Xu K."/>
        </authorList>
    </citation>
    <scope>NUCLEOTIDE SEQUENCE</scope>
    <source>
        <strain evidence="2">A6</strain>
    </source>
</reference>
<keyword evidence="3" id="KW-1185">Reference proteome</keyword>
<sequence>MRRPIAEVATAASAIVAVIASFTLAACAPMSTQDPGVAKCDTSKLDWAIGQPATEDNARRLLRESGMGLWRIVAPASTERKDFRPDRLTIYTDKDNVMQSFECR</sequence>